<organism evidence="1 2">
    <name type="scientific">Fulvitalea axinellae</name>
    <dbReference type="NCBI Taxonomy" id="1182444"/>
    <lineage>
        <taxon>Bacteria</taxon>
        <taxon>Pseudomonadati</taxon>
        <taxon>Bacteroidota</taxon>
        <taxon>Cytophagia</taxon>
        <taxon>Cytophagales</taxon>
        <taxon>Persicobacteraceae</taxon>
        <taxon>Fulvitalea</taxon>
    </lineage>
</organism>
<name>A0AAU9D477_9BACT</name>
<dbReference type="KEGG" id="fax:FUAX_31950"/>
<keyword evidence="2" id="KW-1185">Reference proteome</keyword>
<accession>A0AAU9D477</accession>
<evidence type="ECO:0000313" key="2">
    <source>
        <dbReference type="Proteomes" id="UP001348817"/>
    </source>
</evidence>
<sequence length="42" mass="4697">MKDRPVVGRSFFISKNEDCVVLVERFVAEFGAVLVDPHSFGV</sequence>
<gene>
    <name evidence="1" type="ORF">FUAX_31950</name>
</gene>
<reference evidence="1 2" key="1">
    <citation type="submission" date="2021-12" db="EMBL/GenBank/DDBJ databases">
        <title>Genome sequencing of bacteria with rrn-lacking chromosome and rrn-plasmid.</title>
        <authorList>
            <person name="Anda M."/>
            <person name="Iwasaki W."/>
        </authorList>
    </citation>
    <scope>NUCLEOTIDE SEQUENCE [LARGE SCALE GENOMIC DNA]</scope>
    <source>
        <strain evidence="1 2">DSM 100852</strain>
    </source>
</reference>
<evidence type="ECO:0000313" key="1">
    <source>
        <dbReference type="EMBL" id="BDD10763.1"/>
    </source>
</evidence>
<protein>
    <submittedName>
        <fullName evidence="1">Uncharacterized protein</fullName>
    </submittedName>
</protein>
<proteinExistence type="predicted"/>
<dbReference type="Proteomes" id="UP001348817">
    <property type="component" value="Chromosome"/>
</dbReference>
<dbReference type="AlphaFoldDB" id="A0AAU9D477"/>
<dbReference type="EMBL" id="AP025314">
    <property type="protein sequence ID" value="BDD10763.1"/>
    <property type="molecule type" value="Genomic_DNA"/>
</dbReference>